<dbReference type="InterPro" id="IPR019674">
    <property type="entry name" value="Lipoprotein_LpqN/LpqT-like"/>
</dbReference>
<organism evidence="3 5">
    <name type="scientific">Mycolicibacterium wolinskyi</name>
    <dbReference type="NCBI Taxonomy" id="59750"/>
    <lineage>
        <taxon>Bacteria</taxon>
        <taxon>Bacillati</taxon>
        <taxon>Actinomycetota</taxon>
        <taxon>Actinomycetes</taxon>
        <taxon>Mycobacteriales</taxon>
        <taxon>Mycobacteriaceae</taxon>
        <taxon>Mycolicibacterium</taxon>
    </lineage>
</organism>
<sequence>MKATTRTAAILAMLTLVTASCTRVVEDAQAVPGQDLLEAAATDNPDCEEVDAQLATVDSRNPDEPVLKVPQPDGWERTTMMDSELIRFAMANPALGTPEFAPTAVVTLESGPGNEDPEVVFSSQRDALESGLGATDISVESHTLCGLPAETIHYQMPPMGLVAPHPAMVTAAVLHTDDMTFVAAVTVQTTDPANPAYQRDAETILSGFQMLPPTKG</sequence>
<dbReference type="STRING" id="59750.AWC31_21495"/>
<evidence type="ECO:0000313" key="4">
    <source>
        <dbReference type="EMBL" id="ORX16597.1"/>
    </source>
</evidence>
<dbReference type="EMBL" id="LQQA01000010">
    <property type="protein sequence ID" value="ORX16597.1"/>
    <property type="molecule type" value="Genomic_DNA"/>
</dbReference>
<comment type="caution">
    <text evidence="3">The sequence shown here is derived from an EMBL/GenBank/DDBJ whole genome shotgun (WGS) entry which is preliminary data.</text>
</comment>
<dbReference type="Gene3D" id="3.40.1000.10">
    <property type="entry name" value="Mog1/PsbP, alpha/beta/alpha sandwich"/>
    <property type="match status" value="1"/>
</dbReference>
<reference evidence="3 5" key="1">
    <citation type="submission" date="2015-07" db="EMBL/GenBank/DDBJ databases">
        <title>A draft genome sequence of Mycobacterium wolinskyi.</title>
        <authorList>
            <person name="de Man T.J."/>
            <person name="Perry K.A."/>
            <person name="Coulliette A.D."/>
            <person name="Jensen B."/>
            <person name="Toney N.C."/>
            <person name="Limbago B.M."/>
            <person name="Noble-Wang J."/>
        </authorList>
    </citation>
    <scope>NUCLEOTIDE SEQUENCE [LARGE SCALE GENOMIC DNA]</scope>
    <source>
        <strain evidence="3 5">CDC_01</strain>
    </source>
</reference>
<keyword evidence="5" id="KW-1185">Reference proteome</keyword>
<gene>
    <name evidence="3" type="ORF">AFM11_03660</name>
    <name evidence="4" type="ORF">AWC31_21495</name>
</gene>
<dbReference type="PROSITE" id="PS51257">
    <property type="entry name" value="PROKAR_LIPOPROTEIN"/>
    <property type="match status" value="1"/>
</dbReference>
<dbReference type="Proteomes" id="UP000070612">
    <property type="component" value="Unassembled WGS sequence"/>
</dbReference>
<evidence type="ECO:0008006" key="7">
    <source>
        <dbReference type="Google" id="ProtNLM"/>
    </source>
</evidence>
<dbReference type="Proteomes" id="UP000193964">
    <property type="component" value="Unassembled WGS sequence"/>
</dbReference>
<dbReference type="AlphaFoldDB" id="A0A132PTK6"/>
<evidence type="ECO:0000256" key="1">
    <source>
        <dbReference type="ARBA" id="ARBA00022729"/>
    </source>
</evidence>
<feature type="chain" id="PRO_5038211700" description="Lipoprotein LpqN" evidence="2">
    <location>
        <begin position="20"/>
        <end position="216"/>
    </location>
</feature>
<evidence type="ECO:0000313" key="6">
    <source>
        <dbReference type="Proteomes" id="UP000193964"/>
    </source>
</evidence>
<evidence type="ECO:0000313" key="3">
    <source>
        <dbReference type="EMBL" id="KWX25382.1"/>
    </source>
</evidence>
<feature type="signal peptide" evidence="2">
    <location>
        <begin position="1"/>
        <end position="19"/>
    </location>
</feature>
<evidence type="ECO:0000256" key="2">
    <source>
        <dbReference type="SAM" id="SignalP"/>
    </source>
</evidence>
<dbReference type="RefSeq" id="WP_067844129.1">
    <property type="nucleotide sequence ID" value="NZ_JACKUA010000014.1"/>
</dbReference>
<name>A0A132PTK6_9MYCO</name>
<accession>A0A132PTK6</accession>
<dbReference type="Pfam" id="PF10738">
    <property type="entry name" value="Lpp-LpqN"/>
    <property type="match status" value="1"/>
</dbReference>
<evidence type="ECO:0000313" key="5">
    <source>
        <dbReference type="Proteomes" id="UP000070612"/>
    </source>
</evidence>
<proteinExistence type="predicted"/>
<dbReference type="OrthoDB" id="4761628at2"/>
<dbReference type="PATRIC" id="fig|59750.3.peg.2607"/>
<keyword evidence="1 2" id="KW-0732">Signal</keyword>
<dbReference type="EMBL" id="LGTW01000002">
    <property type="protein sequence ID" value="KWX25382.1"/>
    <property type="molecule type" value="Genomic_DNA"/>
</dbReference>
<reference evidence="4 6" key="2">
    <citation type="submission" date="2016-01" db="EMBL/GenBank/DDBJ databases">
        <title>The new phylogeny of the genus Mycobacterium.</title>
        <authorList>
            <person name="Tarcisio F."/>
            <person name="Conor M."/>
            <person name="Antonella G."/>
            <person name="Elisabetta G."/>
            <person name="Giulia F.S."/>
            <person name="Sara T."/>
            <person name="Anna F."/>
            <person name="Clotilde B."/>
            <person name="Roberto B."/>
            <person name="Veronica D.S."/>
            <person name="Fabio R."/>
            <person name="Monica P."/>
            <person name="Olivier J."/>
            <person name="Enrico T."/>
            <person name="Nicola S."/>
        </authorList>
    </citation>
    <scope>NUCLEOTIDE SEQUENCE [LARGE SCALE GENOMIC DNA]</scope>
    <source>
        <strain evidence="4 6">ATCC 700010</strain>
    </source>
</reference>
<protein>
    <recommendedName>
        <fullName evidence="7">Lipoprotein LpqN</fullName>
    </recommendedName>
</protein>